<proteinExistence type="predicted"/>
<dbReference type="GeneID" id="117137794"/>
<gene>
    <name evidence="2" type="primary">LOC117137794</name>
</gene>
<dbReference type="Proteomes" id="UP000515162">
    <property type="component" value="Chromosome 2R"/>
</dbReference>
<dbReference type="RefSeq" id="XP_033155356.1">
    <property type="nucleotide sequence ID" value="XM_033299465.1"/>
</dbReference>
<dbReference type="AlphaFoldDB" id="A0A6P8JYZ0"/>
<organism evidence="1 2">
    <name type="scientific">Drosophila mauritiana</name>
    <name type="common">Fruit fly</name>
    <dbReference type="NCBI Taxonomy" id="7226"/>
    <lineage>
        <taxon>Eukaryota</taxon>
        <taxon>Metazoa</taxon>
        <taxon>Ecdysozoa</taxon>
        <taxon>Arthropoda</taxon>
        <taxon>Hexapoda</taxon>
        <taxon>Insecta</taxon>
        <taxon>Pterygota</taxon>
        <taxon>Neoptera</taxon>
        <taxon>Endopterygota</taxon>
        <taxon>Diptera</taxon>
        <taxon>Brachycera</taxon>
        <taxon>Muscomorpha</taxon>
        <taxon>Ephydroidea</taxon>
        <taxon>Drosophilidae</taxon>
        <taxon>Drosophila</taxon>
        <taxon>Sophophora</taxon>
    </lineage>
</organism>
<keyword evidence="1" id="KW-1185">Reference proteome</keyword>
<evidence type="ECO:0000313" key="2">
    <source>
        <dbReference type="RefSeq" id="XP_033155356.1"/>
    </source>
</evidence>
<evidence type="ECO:0000313" key="1">
    <source>
        <dbReference type="Proteomes" id="UP000515162"/>
    </source>
</evidence>
<dbReference type="CTD" id="3354861"/>
<accession>A0A6P8JYZ0</accession>
<name>A0A6P8JYZ0_DROMA</name>
<protein>
    <submittedName>
        <fullName evidence="2">Uncharacterized protein LOC117137794 isoform X5</fullName>
    </submittedName>
</protein>
<reference evidence="2" key="1">
    <citation type="submission" date="2025-08" db="UniProtKB">
        <authorList>
            <consortium name="RefSeq"/>
        </authorList>
    </citation>
    <scope>IDENTIFICATION</scope>
    <source>
        <strain evidence="2">Mau12</strain>
        <tissue evidence="2">Whole Body</tissue>
    </source>
</reference>
<sequence length="171" mass="19891">MTAKTMTFRLTYINLFSNQSTNYEAVHSSQSDNLNYIKKSRKRNREPQNYCINTTVPAPVIVRRIFDLARPKTRCPIIQSRYHILHRKMMFLLEEKEGKPNPRFFVDSIDQWRRVFEVSAIISILTYLIYQIFGTAEIQTWNKGLPVNDDSDEGKVLSTAKDDLDNTAGPI</sequence>